<dbReference type="InterPro" id="IPR045621">
    <property type="entry name" value="BPD_transp_1_N"/>
</dbReference>
<name>A0ABW4G9P8_9ACTN</name>
<dbReference type="Proteomes" id="UP001597097">
    <property type="component" value="Unassembled WGS sequence"/>
</dbReference>
<evidence type="ECO:0000259" key="8">
    <source>
        <dbReference type="PROSITE" id="PS50928"/>
    </source>
</evidence>
<dbReference type="PANTHER" id="PTHR43163">
    <property type="entry name" value="DIPEPTIDE TRANSPORT SYSTEM PERMEASE PROTEIN DPPB-RELATED"/>
    <property type="match status" value="1"/>
</dbReference>
<keyword evidence="6 7" id="KW-0472">Membrane</keyword>
<dbReference type="Pfam" id="PF00528">
    <property type="entry name" value="BPD_transp_1"/>
    <property type="match status" value="1"/>
</dbReference>
<dbReference type="CDD" id="cd06261">
    <property type="entry name" value="TM_PBP2"/>
    <property type="match status" value="1"/>
</dbReference>
<feature type="transmembrane region" description="Helical" evidence="7">
    <location>
        <begin position="286"/>
        <end position="307"/>
    </location>
</feature>
<comment type="similarity">
    <text evidence="7">Belongs to the binding-protein-dependent transport system permease family.</text>
</comment>
<feature type="domain" description="ABC transmembrane type-1" evidence="8">
    <location>
        <begin position="95"/>
        <end position="304"/>
    </location>
</feature>
<feature type="transmembrane region" description="Helical" evidence="7">
    <location>
        <begin position="177"/>
        <end position="197"/>
    </location>
</feature>
<comment type="subcellular location">
    <subcellularLocation>
        <location evidence="1 7">Cell membrane</location>
        <topology evidence="1 7">Multi-pass membrane protein</topology>
    </subcellularLocation>
</comment>
<dbReference type="Pfam" id="PF19300">
    <property type="entry name" value="BPD_transp_1_N"/>
    <property type="match status" value="1"/>
</dbReference>
<evidence type="ECO:0000256" key="1">
    <source>
        <dbReference type="ARBA" id="ARBA00004651"/>
    </source>
</evidence>
<feature type="transmembrane region" description="Helical" evidence="7">
    <location>
        <begin position="247"/>
        <end position="266"/>
    </location>
</feature>
<dbReference type="EMBL" id="JBHUCM010000017">
    <property type="protein sequence ID" value="MFD1539447.1"/>
    <property type="molecule type" value="Genomic_DNA"/>
</dbReference>
<dbReference type="InterPro" id="IPR000515">
    <property type="entry name" value="MetI-like"/>
</dbReference>
<dbReference type="PROSITE" id="PS50928">
    <property type="entry name" value="ABC_TM1"/>
    <property type="match status" value="1"/>
</dbReference>
<evidence type="ECO:0000313" key="9">
    <source>
        <dbReference type="EMBL" id="MFD1539447.1"/>
    </source>
</evidence>
<reference evidence="10" key="1">
    <citation type="journal article" date="2019" name="Int. J. Syst. Evol. Microbiol.">
        <title>The Global Catalogue of Microorganisms (GCM) 10K type strain sequencing project: providing services to taxonomists for standard genome sequencing and annotation.</title>
        <authorList>
            <consortium name="The Broad Institute Genomics Platform"/>
            <consortium name="The Broad Institute Genome Sequencing Center for Infectious Disease"/>
            <person name="Wu L."/>
            <person name="Ma J."/>
        </authorList>
    </citation>
    <scope>NUCLEOTIDE SEQUENCE [LARGE SCALE GENOMIC DNA]</scope>
    <source>
        <strain evidence="10">CGMCC 1.15399</strain>
    </source>
</reference>
<evidence type="ECO:0000256" key="7">
    <source>
        <dbReference type="RuleBase" id="RU363032"/>
    </source>
</evidence>
<keyword evidence="3" id="KW-1003">Cell membrane</keyword>
<accession>A0ABW4G9P8</accession>
<keyword evidence="2 7" id="KW-0813">Transport</keyword>
<protein>
    <submittedName>
        <fullName evidence="9">ABC transporter permease</fullName>
    </submittedName>
</protein>
<keyword evidence="4 7" id="KW-0812">Transmembrane</keyword>
<evidence type="ECO:0000256" key="2">
    <source>
        <dbReference type="ARBA" id="ARBA00022448"/>
    </source>
</evidence>
<sequence>MIRYALRRVPSALLVLVVASVLVFAVPRLASGDAADVLAGPDSTAATREAVRHDLGLDQSPFLQYAQWARGLLTGDLGTSYIRKEPASHAIGAALGQTVTLTVAALILAVVLGGLAGVVLGTGRRRLVTRPVGALVSLAFALPPYVSGVLLVLLFAVTIRLLPATGYMPLSQSPDLAVQYLLMPALCLALPTAATLARFLAASVRQVNDEDYIRTGVAKGLTSSRLVRAHVVPNALPPVLTVLGIQIGQLLGGAIVVEAIFAWHGIGDLLVNSVLDRDYVLVQDLLLFAVAVFVVVQTLTDLVHAAIDPRIRLEA</sequence>
<organism evidence="9 10">
    <name type="scientific">Nonomuraea guangzhouensis</name>
    <dbReference type="NCBI Taxonomy" id="1291555"/>
    <lineage>
        <taxon>Bacteria</taxon>
        <taxon>Bacillati</taxon>
        <taxon>Actinomycetota</taxon>
        <taxon>Actinomycetes</taxon>
        <taxon>Streptosporangiales</taxon>
        <taxon>Streptosporangiaceae</taxon>
        <taxon>Nonomuraea</taxon>
    </lineage>
</organism>
<comment type="caution">
    <text evidence="9">The sequence shown here is derived from an EMBL/GenBank/DDBJ whole genome shotgun (WGS) entry which is preliminary data.</text>
</comment>
<gene>
    <name evidence="9" type="ORF">ACFSJ0_20495</name>
</gene>
<dbReference type="RefSeq" id="WP_219531723.1">
    <property type="nucleotide sequence ID" value="NZ_JAHKRM010000012.1"/>
</dbReference>
<feature type="transmembrane region" description="Helical" evidence="7">
    <location>
        <begin position="132"/>
        <end position="157"/>
    </location>
</feature>
<proteinExistence type="inferred from homology"/>
<dbReference type="PANTHER" id="PTHR43163:SF3">
    <property type="entry name" value="PEPTIDE ABC TRANSPORTER PERMEASE PROTEIN"/>
    <property type="match status" value="1"/>
</dbReference>
<evidence type="ECO:0000256" key="4">
    <source>
        <dbReference type="ARBA" id="ARBA00022692"/>
    </source>
</evidence>
<keyword evidence="10" id="KW-1185">Reference proteome</keyword>
<evidence type="ECO:0000256" key="6">
    <source>
        <dbReference type="ARBA" id="ARBA00023136"/>
    </source>
</evidence>
<keyword evidence="5 7" id="KW-1133">Transmembrane helix</keyword>
<evidence type="ECO:0000256" key="3">
    <source>
        <dbReference type="ARBA" id="ARBA00022475"/>
    </source>
</evidence>
<evidence type="ECO:0000256" key="5">
    <source>
        <dbReference type="ARBA" id="ARBA00022989"/>
    </source>
</evidence>
<feature type="transmembrane region" description="Helical" evidence="7">
    <location>
        <begin position="99"/>
        <end position="120"/>
    </location>
</feature>
<evidence type="ECO:0000313" key="10">
    <source>
        <dbReference type="Proteomes" id="UP001597097"/>
    </source>
</evidence>